<dbReference type="Gene3D" id="3.30.1360.120">
    <property type="entry name" value="Probable tRNA modification gtpase trme, domain 1"/>
    <property type="match status" value="1"/>
</dbReference>
<keyword evidence="3 7" id="KW-0032">Aminotransferase</keyword>
<dbReference type="Gene3D" id="4.10.1250.10">
    <property type="entry name" value="Aminomethyltransferase fragment"/>
    <property type="match status" value="1"/>
</dbReference>
<evidence type="ECO:0000256" key="4">
    <source>
        <dbReference type="ARBA" id="ARBA00022679"/>
    </source>
</evidence>
<evidence type="ECO:0000256" key="1">
    <source>
        <dbReference type="ARBA" id="ARBA00008609"/>
    </source>
</evidence>
<organism evidence="10 11">
    <name type="scientific">Limnothrix redekei LRLZ20PSL1</name>
    <dbReference type="NCBI Taxonomy" id="3112953"/>
    <lineage>
        <taxon>Bacteria</taxon>
        <taxon>Bacillati</taxon>
        <taxon>Cyanobacteriota</taxon>
        <taxon>Cyanophyceae</taxon>
        <taxon>Pseudanabaenales</taxon>
        <taxon>Pseudanabaenaceae</taxon>
        <taxon>Limnothrix</taxon>
    </lineage>
</organism>
<proteinExistence type="inferred from homology"/>
<dbReference type="InterPro" id="IPR029043">
    <property type="entry name" value="GcvT/YgfZ_C"/>
</dbReference>
<feature type="domain" description="Aminomethyltransferase C-terminal" evidence="9">
    <location>
        <begin position="294"/>
        <end position="371"/>
    </location>
</feature>
<dbReference type="InterPro" id="IPR022903">
    <property type="entry name" value="GcvT_bac"/>
</dbReference>
<dbReference type="PIRSF" id="PIRSF006487">
    <property type="entry name" value="GcvT"/>
    <property type="match status" value="1"/>
</dbReference>
<dbReference type="EC" id="2.1.2.10" evidence="2 7"/>
<comment type="caution">
    <text evidence="10">The sequence shown here is derived from an EMBL/GenBank/DDBJ whole genome shotgun (WGS) entry which is preliminary data.</text>
</comment>
<dbReference type="InterPro" id="IPR006223">
    <property type="entry name" value="GcvT"/>
</dbReference>
<evidence type="ECO:0000256" key="3">
    <source>
        <dbReference type="ARBA" id="ARBA00022576"/>
    </source>
</evidence>
<dbReference type="NCBIfam" id="NF001567">
    <property type="entry name" value="PRK00389.1"/>
    <property type="match status" value="1"/>
</dbReference>
<accession>A0ABW7CD27</accession>
<dbReference type="NCBIfam" id="TIGR00528">
    <property type="entry name" value="gcvT"/>
    <property type="match status" value="1"/>
</dbReference>
<dbReference type="InterPro" id="IPR013977">
    <property type="entry name" value="GcvT_C"/>
</dbReference>
<evidence type="ECO:0000256" key="6">
    <source>
        <dbReference type="ARBA" id="ARBA00047665"/>
    </source>
</evidence>
<gene>
    <name evidence="7 10" type="primary">gcvT</name>
    <name evidence="10" type="ORF">VPK24_09155</name>
</gene>
<protein>
    <recommendedName>
        <fullName evidence="2 7">Aminomethyltransferase</fullName>
        <ecNumber evidence="2 7">2.1.2.10</ecNumber>
    </recommendedName>
    <alternativeName>
        <fullName evidence="5 7">Glycine cleavage system T protein</fullName>
    </alternativeName>
</protein>
<evidence type="ECO:0000259" key="8">
    <source>
        <dbReference type="Pfam" id="PF01571"/>
    </source>
</evidence>
<dbReference type="PANTHER" id="PTHR43757">
    <property type="entry name" value="AMINOMETHYLTRANSFERASE"/>
    <property type="match status" value="1"/>
</dbReference>
<evidence type="ECO:0000313" key="11">
    <source>
        <dbReference type="Proteomes" id="UP001604335"/>
    </source>
</evidence>
<dbReference type="Pfam" id="PF01571">
    <property type="entry name" value="GCV_T"/>
    <property type="match status" value="1"/>
</dbReference>
<reference evidence="11" key="1">
    <citation type="journal article" date="2024" name="Algal Res.">
        <title>Biochemical, toxicological and genomic investigation of a high-biomass producing Limnothrix strain isolated from Italian shallow drinking water reservoir.</title>
        <authorList>
            <person name="Simonazzi M."/>
            <person name="Shishido T.K."/>
            <person name="Delbaje E."/>
            <person name="Wahlsten M."/>
            <person name="Fewer D.P."/>
            <person name="Sivonen K."/>
            <person name="Pezzolesi L."/>
            <person name="Pistocchi R."/>
        </authorList>
    </citation>
    <scope>NUCLEOTIDE SEQUENCE [LARGE SCALE GENOMIC DNA]</scope>
    <source>
        <strain evidence="11">LRLZ20PSL1</strain>
    </source>
</reference>
<evidence type="ECO:0000256" key="7">
    <source>
        <dbReference type="HAMAP-Rule" id="MF_00259"/>
    </source>
</evidence>
<comment type="subunit">
    <text evidence="7">The glycine cleavage system is composed of four proteins: P, T, L and H.</text>
</comment>
<dbReference type="InterPro" id="IPR006222">
    <property type="entry name" value="GCVT_N"/>
</dbReference>
<dbReference type="HAMAP" id="MF_00259">
    <property type="entry name" value="GcvT"/>
    <property type="match status" value="1"/>
</dbReference>
<feature type="domain" description="GCVT N-terminal" evidence="8">
    <location>
        <begin position="26"/>
        <end position="273"/>
    </location>
</feature>
<evidence type="ECO:0000256" key="5">
    <source>
        <dbReference type="ARBA" id="ARBA00031395"/>
    </source>
</evidence>
<dbReference type="PANTHER" id="PTHR43757:SF2">
    <property type="entry name" value="AMINOMETHYLTRANSFERASE, MITOCHONDRIAL"/>
    <property type="match status" value="1"/>
</dbReference>
<dbReference type="SUPFAM" id="SSF101790">
    <property type="entry name" value="Aminomethyltransferase beta-barrel domain"/>
    <property type="match status" value="1"/>
</dbReference>
<comment type="function">
    <text evidence="7">The glycine cleavage system catalyzes the degradation of glycine.</text>
</comment>
<evidence type="ECO:0000256" key="2">
    <source>
        <dbReference type="ARBA" id="ARBA00012616"/>
    </source>
</evidence>
<comment type="similarity">
    <text evidence="1 7">Belongs to the GcvT family.</text>
</comment>
<dbReference type="InterPro" id="IPR028896">
    <property type="entry name" value="GcvT/YgfZ/DmdA"/>
</dbReference>
<name>A0ABW7CD27_9CYAN</name>
<dbReference type="SUPFAM" id="SSF103025">
    <property type="entry name" value="Folate-binding domain"/>
    <property type="match status" value="1"/>
</dbReference>
<dbReference type="Gene3D" id="3.30.70.1400">
    <property type="entry name" value="Aminomethyltransferase beta-barrel domains"/>
    <property type="match status" value="1"/>
</dbReference>
<keyword evidence="11" id="KW-1185">Reference proteome</keyword>
<keyword evidence="4 7" id="KW-0808">Transferase</keyword>
<dbReference type="Pfam" id="PF08669">
    <property type="entry name" value="GCV_T_C"/>
    <property type="match status" value="1"/>
</dbReference>
<dbReference type="InterPro" id="IPR027266">
    <property type="entry name" value="TrmE/GcvT-like"/>
</dbReference>
<sequence>MEKAPISTLEDNPLSAIELRRTPLFAACVELGAKMTGFGGWEMPVQFAGLMEEHRTVRSGVGCFDISHMGKLELQGPWQTALGQLVPSDLSPLQSGQGKYTVLLNEQGGIVDDLIVYSEGDDLATVIINAATTAKDLAWLAAHLDPAVTVIDRSPEQILIAVQGPTAAATLQPWITADLGQLKFYRSIRTHLGTDAVFMARTGYTGEDGFEIMLDLEAGQRLWQRLIAAGVAPCGLGSRDTLRLEAAMALYGQDITEETTPFEGSLDWLVHLDRKGDFLGRAALEAQQAAGIPRRLVGLSLPDRHIARHDYPVLHQGETVGIVTSGTFSPTLNRPIALAYVPTALAEVGQALEVQIRNKFITAEVVNRPFYRRPKS</sequence>
<comment type="catalytic activity">
    <reaction evidence="6 7">
        <text>N(6)-[(R)-S(8)-aminomethyldihydrolipoyl]-L-lysyl-[protein] + (6S)-5,6,7,8-tetrahydrofolate = N(6)-[(R)-dihydrolipoyl]-L-lysyl-[protein] + (6R)-5,10-methylene-5,6,7,8-tetrahydrofolate + NH4(+)</text>
        <dbReference type="Rhea" id="RHEA:16945"/>
        <dbReference type="Rhea" id="RHEA-COMP:10475"/>
        <dbReference type="Rhea" id="RHEA-COMP:10492"/>
        <dbReference type="ChEBI" id="CHEBI:15636"/>
        <dbReference type="ChEBI" id="CHEBI:28938"/>
        <dbReference type="ChEBI" id="CHEBI:57453"/>
        <dbReference type="ChEBI" id="CHEBI:83100"/>
        <dbReference type="ChEBI" id="CHEBI:83143"/>
        <dbReference type="EC" id="2.1.2.10"/>
    </reaction>
</comment>
<dbReference type="RefSeq" id="WP_393012371.1">
    <property type="nucleotide sequence ID" value="NZ_JAZAQF010000057.1"/>
</dbReference>
<dbReference type="GO" id="GO:0004047">
    <property type="term" value="F:aminomethyltransferase activity"/>
    <property type="evidence" value="ECO:0007669"/>
    <property type="project" value="UniProtKB-EC"/>
</dbReference>
<dbReference type="EMBL" id="JAZAQF010000057">
    <property type="protein sequence ID" value="MFG3817801.1"/>
    <property type="molecule type" value="Genomic_DNA"/>
</dbReference>
<evidence type="ECO:0000259" key="9">
    <source>
        <dbReference type="Pfam" id="PF08669"/>
    </source>
</evidence>
<evidence type="ECO:0000313" key="10">
    <source>
        <dbReference type="EMBL" id="MFG3817801.1"/>
    </source>
</evidence>
<dbReference type="Proteomes" id="UP001604335">
    <property type="component" value="Unassembled WGS sequence"/>
</dbReference>
<dbReference type="Gene3D" id="2.40.30.110">
    <property type="entry name" value="Aminomethyltransferase beta-barrel domains"/>
    <property type="match status" value="1"/>
</dbReference>